<dbReference type="Proteomes" id="UP000053237">
    <property type="component" value="Unassembled WGS sequence"/>
</dbReference>
<proteinExistence type="predicted"/>
<dbReference type="AlphaFoldDB" id="A0A024GRU1"/>
<evidence type="ECO:0000313" key="1">
    <source>
        <dbReference type="EMBL" id="CCI49486.1"/>
    </source>
</evidence>
<comment type="caution">
    <text evidence="1">The sequence shown here is derived from an EMBL/GenBank/DDBJ whole genome shotgun (WGS) entry which is preliminary data.</text>
</comment>
<protein>
    <submittedName>
        <fullName evidence="1">Uncharacterized protein</fullName>
    </submittedName>
</protein>
<reference evidence="1 2" key="1">
    <citation type="submission" date="2012-05" db="EMBL/GenBank/DDBJ databases">
        <title>Recombination and specialization in a pathogen metapopulation.</title>
        <authorList>
            <person name="Gardiner A."/>
            <person name="Kemen E."/>
            <person name="Schultz-Larsen T."/>
            <person name="MacLean D."/>
            <person name="Van Oosterhout C."/>
            <person name="Jones J.D.G."/>
        </authorList>
    </citation>
    <scope>NUCLEOTIDE SEQUENCE [LARGE SCALE GENOMIC DNA]</scope>
    <source>
        <strain evidence="1 2">Ac Nc2</strain>
    </source>
</reference>
<dbReference type="InParanoid" id="A0A024GRU1"/>
<gene>
    <name evidence="1" type="ORF">BN9_108210</name>
</gene>
<evidence type="ECO:0000313" key="2">
    <source>
        <dbReference type="Proteomes" id="UP000053237"/>
    </source>
</evidence>
<keyword evidence="2" id="KW-1185">Reference proteome</keyword>
<accession>A0A024GRU1</accession>
<sequence>MSYHEKATTAPRTILRNFQNSVEKSVYPSISFFLRSPYWSKPFTEFIISFYHSMQVPALCFLNLLISTAAAKFLCISDSTASQYASQTPNTSTKVWAHFIDQRSMSHRTHQLKCKRHCRQRCSDWLHQCFLSACTRLQIRELS</sequence>
<organism evidence="1 2">
    <name type="scientific">Albugo candida</name>
    <dbReference type="NCBI Taxonomy" id="65357"/>
    <lineage>
        <taxon>Eukaryota</taxon>
        <taxon>Sar</taxon>
        <taxon>Stramenopiles</taxon>
        <taxon>Oomycota</taxon>
        <taxon>Peronosporomycetes</taxon>
        <taxon>Albuginales</taxon>
        <taxon>Albuginaceae</taxon>
        <taxon>Albugo</taxon>
    </lineage>
</organism>
<dbReference type="EMBL" id="CAIX01000303">
    <property type="protein sequence ID" value="CCI49486.1"/>
    <property type="molecule type" value="Genomic_DNA"/>
</dbReference>
<name>A0A024GRU1_9STRA</name>